<dbReference type="EnsemblMetazoa" id="XM_021059254.2">
    <property type="protein sequence ID" value="XP_020914913.1"/>
    <property type="gene ID" value="LOC110252428"/>
</dbReference>
<dbReference type="OrthoDB" id="5978141at2759"/>
<feature type="region of interest" description="Disordered" evidence="1">
    <location>
        <begin position="141"/>
        <end position="174"/>
    </location>
</feature>
<dbReference type="KEGG" id="epa:110252428"/>
<feature type="signal peptide" evidence="2">
    <location>
        <begin position="1"/>
        <end position="16"/>
    </location>
</feature>
<dbReference type="OMA" id="THEHEIR"/>
<dbReference type="GeneID" id="110252428"/>
<evidence type="ECO:0000313" key="4">
    <source>
        <dbReference type="Proteomes" id="UP000887567"/>
    </source>
</evidence>
<protein>
    <submittedName>
        <fullName evidence="3">Uncharacterized protein</fullName>
    </submittedName>
</protein>
<dbReference type="AlphaFoldDB" id="A0A913Y618"/>
<reference evidence="3" key="1">
    <citation type="submission" date="2022-11" db="UniProtKB">
        <authorList>
            <consortium name="EnsemblMetazoa"/>
        </authorList>
    </citation>
    <scope>IDENTIFICATION</scope>
</reference>
<organism evidence="3 4">
    <name type="scientific">Exaiptasia diaphana</name>
    <name type="common">Tropical sea anemone</name>
    <name type="synonym">Aiptasia pulchella</name>
    <dbReference type="NCBI Taxonomy" id="2652724"/>
    <lineage>
        <taxon>Eukaryota</taxon>
        <taxon>Metazoa</taxon>
        <taxon>Cnidaria</taxon>
        <taxon>Anthozoa</taxon>
        <taxon>Hexacorallia</taxon>
        <taxon>Actiniaria</taxon>
        <taxon>Aiptasiidae</taxon>
        <taxon>Exaiptasia</taxon>
    </lineage>
</organism>
<evidence type="ECO:0000256" key="1">
    <source>
        <dbReference type="SAM" id="MobiDB-lite"/>
    </source>
</evidence>
<sequence>MYRLVLVWCFVAIATAVKESPKRDSILSSIDSGEIHNFDEGKGTHEHEIRSAFPIMDAFKGHTLLTADDLKDKREYDYGDESTIDKAVRNALRKLHKKKKLYNDAISKANQDVTTTAVLPAKKNITARELVDQVVRDELKKHGHNEKESNDKAAEEFNDSNIGPPPSSDDDADSFEKNIHKKLAQISSLENKLTSLVTDVKKYLRKKKSEDPSSDNFGSLQDNDDVDRILAYSGNKRNQIPRSHIELLQKFRNNPELVDKYIDGILDSKDENTANGEQRDLLRKKETESALLRDAVPGDINSIPLSRLEKESDDYDNMATDRGIARDALIESPFSMLDIKKTTGKKFRHDIT</sequence>
<feature type="compositionally biased region" description="Basic and acidic residues" evidence="1">
    <location>
        <begin position="141"/>
        <end position="155"/>
    </location>
</feature>
<name>A0A913Y618_EXADI</name>
<keyword evidence="4" id="KW-1185">Reference proteome</keyword>
<proteinExistence type="predicted"/>
<evidence type="ECO:0000313" key="3">
    <source>
        <dbReference type="EnsemblMetazoa" id="XP_020914913.1"/>
    </source>
</evidence>
<dbReference type="RefSeq" id="XP_020914913.1">
    <property type="nucleotide sequence ID" value="XM_021059254.2"/>
</dbReference>
<keyword evidence="2" id="KW-0732">Signal</keyword>
<accession>A0A913Y618</accession>
<dbReference type="Proteomes" id="UP000887567">
    <property type="component" value="Unplaced"/>
</dbReference>
<feature type="chain" id="PRO_5037713088" evidence="2">
    <location>
        <begin position="17"/>
        <end position="352"/>
    </location>
</feature>
<evidence type="ECO:0000256" key="2">
    <source>
        <dbReference type="SAM" id="SignalP"/>
    </source>
</evidence>